<dbReference type="Gene3D" id="3.40.50.10860">
    <property type="entry name" value="Leucine Dehydrogenase, chain A, domain 1"/>
    <property type="match status" value="1"/>
</dbReference>
<dbReference type="GeneID" id="136820806"/>
<organism evidence="15 16">
    <name type="scientific">Clytia hemisphaerica</name>
    <dbReference type="NCBI Taxonomy" id="252671"/>
    <lineage>
        <taxon>Eukaryota</taxon>
        <taxon>Metazoa</taxon>
        <taxon>Cnidaria</taxon>
        <taxon>Hydrozoa</taxon>
        <taxon>Hydroidolina</taxon>
        <taxon>Leptothecata</taxon>
        <taxon>Obeliida</taxon>
        <taxon>Clytiidae</taxon>
        <taxon>Clytia</taxon>
    </lineage>
</organism>
<sequence>MCGVKDKEVTEAKVLSGKEISKKIKEGMKEEVQQIKEKNSEFTPGLTIVQVGDREDSNVYVRMKMKTATELGFKPEHVKVSKNASESELINLINSLNADKTVHGIIVQLPLDTDEEIDTTKVINSVLPTKDVDCLNEVNTGKLAHGDLKGFLPCTPHGCMTMIEESGIELQGGKRAVVVGRSKIVGMPMSMLLTWANATVTICHSRTQNLEDIVREADVLVAACGRPKMIKGSWIKQGAVVIDCGINSIEDASRKSGRRLVGDVDYDEAKRRASYITPVPGGVGPMTVCMLMKNTLESAKRHLNLQDEKREEAAK</sequence>
<dbReference type="FunFam" id="3.40.50.720:FF:000006">
    <property type="entry name" value="Bifunctional protein FolD"/>
    <property type="match status" value="1"/>
</dbReference>
<accession>A0A7M5XCY8</accession>
<dbReference type="CDD" id="cd01080">
    <property type="entry name" value="NAD_bind_m-THF_DH_Cyclohyd"/>
    <property type="match status" value="1"/>
</dbReference>
<dbReference type="InterPro" id="IPR020630">
    <property type="entry name" value="THF_DH/CycHdrlase_cat_dom"/>
</dbReference>
<comment type="subunit">
    <text evidence="2">Homodimer.</text>
</comment>
<dbReference type="RefSeq" id="XP_066933141.1">
    <property type="nucleotide sequence ID" value="XM_067077040.1"/>
</dbReference>
<feature type="domain" description="Tetrahydrofolate dehydrogenase/cyclohydrolase catalytic" evidence="13">
    <location>
        <begin position="15"/>
        <end position="133"/>
    </location>
</feature>
<dbReference type="GO" id="GO:0004477">
    <property type="term" value="F:methenyltetrahydrofolate cyclohydrolase activity"/>
    <property type="evidence" value="ECO:0007669"/>
    <property type="project" value="UniProtKB-EC"/>
</dbReference>
<evidence type="ECO:0000313" key="15">
    <source>
        <dbReference type="EnsemblMetazoa" id="CLYHEMP021325.1"/>
    </source>
</evidence>
<dbReference type="PROSITE" id="PS00766">
    <property type="entry name" value="THF_DHG_CYH_1"/>
    <property type="match status" value="1"/>
</dbReference>
<name>A0A7M5XCY8_9CNID</name>
<comment type="catalytic activity">
    <reaction evidence="11">
        <text>(6R)-5,10-methenyltetrahydrofolate + H2O = (6R)-10-formyltetrahydrofolate + H(+)</text>
        <dbReference type="Rhea" id="RHEA:23700"/>
        <dbReference type="ChEBI" id="CHEBI:15377"/>
        <dbReference type="ChEBI" id="CHEBI:15378"/>
        <dbReference type="ChEBI" id="CHEBI:57455"/>
        <dbReference type="ChEBI" id="CHEBI:195366"/>
        <dbReference type="EC" id="3.5.4.9"/>
    </reaction>
</comment>
<dbReference type="SUPFAM" id="SSF53223">
    <property type="entry name" value="Aminoacid dehydrogenase-like, N-terminal domain"/>
    <property type="match status" value="1"/>
</dbReference>
<reference evidence="15" key="1">
    <citation type="submission" date="2021-01" db="UniProtKB">
        <authorList>
            <consortium name="EnsemblMetazoa"/>
        </authorList>
    </citation>
    <scope>IDENTIFICATION</scope>
</reference>
<proteinExistence type="inferred from homology"/>
<dbReference type="InterPro" id="IPR020867">
    <property type="entry name" value="THF_DH/CycHdrlase_CS"/>
</dbReference>
<comment type="pathway">
    <text evidence="1">One-carbon metabolism; tetrahydrofolate interconversion.</text>
</comment>
<evidence type="ECO:0000256" key="9">
    <source>
        <dbReference type="ARBA" id="ARBA00023002"/>
    </source>
</evidence>
<keyword evidence="6" id="KW-0554">One-carbon metabolism</keyword>
<evidence type="ECO:0000256" key="6">
    <source>
        <dbReference type="ARBA" id="ARBA00022563"/>
    </source>
</evidence>
<comment type="catalytic activity">
    <reaction evidence="12">
        <text>(6S)-5,6,7,8-tetrahydrofolate + formate + ATP = (6R)-10-formyltetrahydrofolate + ADP + phosphate</text>
        <dbReference type="Rhea" id="RHEA:20221"/>
        <dbReference type="ChEBI" id="CHEBI:15740"/>
        <dbReference type="ChEBI" id="CHEBI:30616"/>
        <dbReference type="ChEBI" id="CHEBI:43474"/>
        <dbReference type="ChEBI" id="CHEBI:57453"/>
        <dbReference type="ChEBI" id="CHEBI:195366"/>
        <dbReference type="ChEBI" id="CHEBI:456216"/>
        <dbReference type="EC" id="6.3.4.3"/>
    </reaction>
</comment>
<dbReference type="PRINTS" id="PR00085">
    <property type="entry name" value="THFDHDRGNASE"/>
</dbReference>
<dbReference type="HAMAP" id="MF_01576">
    <property type="entry name" value="THF_DHG_CYH"/>
    <property type="match status" value="1"/>
</dbReference>
<dbReference type="InterPro" id="IPR020631">
    <property type="entry name" value="THF_DH/CycHdrlase_NAD-bd_dom"/>
</dbReference>
<dbReference type="AlphaFoldDB" id="A0A7M5XCY8"/>
<dbReference type="PANTHER" id="PTHR48099">
    <property type="entry name" value="C-1-TETRAHYDROFOLATE SYNTHASE, CYTOPLASMIC-RELATED"/>
    <property type="match status" value="1"/>
</dbReference>
<keyword evidence="9" id="KW-0560">Oxidoreductase</keyword>
<keyword evidence="7" id="KW-0378">Hydrolase</keyword>
<protein>
    <recommendedName>
        <fullName evidence="5">C-1-tetrahydrofolate synthase, cytoplasmic</fullName>
        <ecNumber evidence="4">1.5.1.5</ecNumber>
        <ecNumber evidence="3">3.5.4.9</ecNumber>
    </recommendedName>
</protein>
<dbReference type="GO" id="GO:0035999">
    <property type="term" value="P:tetrahydrofolate interconversion"/>
    <property type="evidence" value="ECO:0007669"/>
    <property type="project" value="TreeGrafter"/>
</dbReference>
<evidence type="ECO:0000259" key="14">
    <source>
        <dbReference type="Pfam" id="PF02882"/>
    </source>
</evidence>
<dbReference type="Proteomes" id="UP000594262">
    <property type="component" value="Unplaced"/>
</dbReference>
<dbReference type="EnsemblMetazoa" id="CLYHEMT021325.1">
    <property type="protein sequence ID" value="CLYHEMP021325.1"/>
    <property type="gene ID" value="CLYHEMG021325"/>
</dbReference>
<evidence type="ECO:0000256" key="1">
    <source>
        <dbReference type="ARBA" id="ARBA00004777"/>
    </source>
</evidence>
<evidence type="ECO:0000313" key="16">
    <source>
        <dbReference type="Proteomes" id="UP000594262"/>
    </source>
</evidence>
<evidence type="ECO:0000259" key="13">
    <source>
        <dbReference type="Pfam" id="PF00763"/>
    </source>
</evidence>
<evidence type="ECO:0000256" key="4">
    <source>
        <dbReference type="ARBA" id="ARBA00012859"/>
    </source>
</evidence>
<feature type="domain" description="Tetrahydrofolate dehydrogenase/cyclohydrolase NAD(P)-binding" evidence="14">
    <location>
        <begin position="153"/>
        <end position="302"/>
    </location>
</feature>
<evidence type="ECO:0000256" key="11">
    <source>
        <dbReference type="ARBA" id="ARBA00036357"/>
    </source>
</evidence>
<evidence type="ECO:0000256" key="2">
    <source>
        <dbReference type="ARBA" id="ARBA00011738"/>
    </source>
</evidence>
<dbReference type="GO" id="GO:0004488">
    <property type="term" value="F:methylenetetrahydrofolate dehydrogenase (NADP+) activity"/>
    <property type="evidence" value="ECO:0007669"/>
    <property type="project" value="UniProtKB-EC"/>
</dbReference>
<keyword evidence="10" id="KW-0511">Multifunctional enzyme</keyword>
<dbReference type="SUPFAM" id="SSF51735">
    <property type="entry name" value="NAD(P)-binding Rossmann-fold domains"/>
    <property type="match status" value="1"/>
</dbReference>
<keyword evidence="8" id="KW-0521">NADP</keyword>
<dbReference type="InterPro" id="IPR046346">
    <property type="entry name" value="Aminoacid_DH-like_N_sf"/>
</dbReference>
<dbReference type="PANTHER" id="PTHR48099:SF5">
    <property type="entry name" value="C-1-TETRAHYDROFOLATE SYNTHASE, CYTOPLASMIC"/>
    <property type="match status" value="1"/>
</dbReference>
<dbReference type="FunFam" id="3.40.50.10860:FF:000005">
    <property type="entry name" value="C-1-tetrahydrofolate synthase, cytoplasmic, putative"/>
    <property type="match status" value="1"/>
</dbReference>
<dbReference type="GO" id="GO:0005829">
    <property type="term" value="C:cytosol"/>
    <property type="evidence" value="ECO:0007669"/>
    <property type="project" value="TreeGrafter"/>
</dbReference>
<evidence type="ECO:0000256" key="5">
    <source>
        <dbReference type="ARBA" id="ARBA00017592"/>
    </source>
</evidence>
<dbReference type="EC" id="1.5.1.5" evidence="4"/>
<dbReference type="Pfam" id="PF00763">
    <property type="entry name" value="THF_DHG_CYH"/>
    <property type="match status" value="1"/>
</dbReference>
<evidence type="ECO:0000256" key="8">
    <source>
        <dbReference type="ARBA" id="ARBA00022857"/>
    </source>
</evidence>
<keyword evidence="16" id="KW-1185">Reference proteome</keyword>
<evidence type="ECO:0000256" key="3">
    <source>
        <dbReference type="ARBA" id="ARBA00012776"/>
    </source>
</evidence>
<dbReference type="PROSITE" id="PS00767">
    <property type="entry name" value="THF_DHG_CYH_2"/>
    <property type="match status" value="1"/>
</dbReference>
<dbReference type="Gene3D" id="3.40.50.720">
    <property type="entry name" value="NAD(P)-binding Rossmann-like Domain"/>
    <property type="match status" value="1"/>
</dbReference>
<dbReference type="GO" id="GO:0004329">
    <property type="term" value="F:formate-tetrahydrofolate ligase activity"/>
    <property type="evidence" value="ECO:0007669"/>
    <property type="project" value="UniProtKB-EC"/>
</dbReference>
<dbReference type="InterPro" id="IPR036291">
    <property type="entry name" value="NAD(P)-bd_dom_sf"/>
</dbReference>
<evidence type="ECO:0000256" key="10">
    <source>
        <dbReference type="ARBA" id="ARBA00023268"/>
    </source>
</evidence>
<dbReference type="OrthoDB" id="1845775at2759"/>
<evidence type="ECO:0000256" key="7">
    <source>
        <dbReference type="ARBA" id="ARBA00022801"/>
    </source>
</evidence>
<evidence type="ECO:0000256" key="12">
    <source>
        <dbReference type="ARBA" id="ARBA00049033"/>
    </source>
</evidence>
<dbReference type="InterPro" id="IPR000672">
    <property type="entry name" value="THF_DH/CycHdrlase"/>
</dbReference>
<dbReference type="EC" id="3.5.4.9" evidence="3"/>
<dbReference type="Pfam" id="PF02882">
    <property type="entry name" value="THF_DHG_CYH_C"/>
    <property type="match status" value="1"/>
</dbReference>